<feature type="chain" id="PRO_5043931861" evidence="1">
    <location>
        <begin position="30"/>
        <end position="96"/>
    </location>
</feature>
<evidence type="ECO:0000256" key="1">
    <source>
        <dbReference type="SAM" id="SignalP"/>
    </source>
</evidence>
<keyword evidence="3" id="KW-1185">Reference proteome</keyword>
<feature type="signal peptide" evidence="1">
    <location>
        <begin position="1"/>
        <end position="29"/>
    </location>
</feature>
<gene>
    <name evidence="2" type="ORF">LTRI10_LOCUS54227</name>
</gene>
<protein>
    <submittedName>
        <fullName evidence="2">Uncharacterized protein</fullName>
    </submittedName>
</protein>
<dbReference type="Proteomes" id="UP001497516">
    <property type="component" value="Chromosome 9"/>
</dbReference>
<name>A0AAV2GWH7_9ROSI</name>
<proteinExistence type="predicted"/>
<organism evidence="2 3">
    <name type="scientific">Linum trigynum</name>
    <dbReference type="NCBI Taxonomy" id="586398"/>
    <lineage>
        <taxon>Eukaryota</taxon>
        <taxon>Viridiplantae</taxon>
        <taxon>Streptophyta</taxon>
        <taxon>Embryophyta</taxon>
        <taxon>Tracheophyta</taxon>
        <taxon>Spermatophyta</taxon>
        <taxon>Magnoliopsida</taxon>
        <taxon>eudicotyledons</taxon>
        <taxon>Gunneridae</taxon>
        <taxon>Pentapetalae</taxon>
        <taxon>rosids</taxon>
        <taxon>fabids</taxon>
        <taxon>Malpighiales</taxon>
        <taxon>Linaceae</taxon>
        <taxon>Linum</taxon>
    </lineage>
</organism>
<keyword evidence="1" id="KW-0732">Signal</keyword>
<dbReference type="AlphaFoldDB" id="A0AAV2GWH7"/>
<evidence type="ECO:0000313" key="3">
    <source>
        <dbReference type="Proteomes" id="UP001497516"/>
    </source>
</evidence>
<accession>A0AAV2GWH7</accession>
<evidence type="ECO:0000313" key="2">
    <source>
        <dbReference type="EMBL" id="CAL1415106.1"/>
    </source>
</evidence>
<reference evidence="2 3" key="1">
    <citation type="submission" date="2024-04" db="EMBL/GenBank/DDBJ databases">
        <authorList>
            <person name="Fracassetti M."/>
        </authorList>
    </citation>
    <scope>NUCLEOTIDE SEQUENCE [LARGE SCALE GENOMIC DNA]</scope>
</reference>
<dbReference type="EMBL" id="OZ034822">
    <property type="protein sequence ID" value="CAL1415106.1"/>
    <property type="molecule type" value="Genomic_DNA"/>
</dbReference>
<sequence>MSETTTSFFKCTRVVAIFFLVVLVQLATMAPHHSSVEGSRGLRMESHMLLLLESRLPRGLVPPSGPSLCHHKLGPYQLHRQTTSAALHTDDYIICP</sequence>